<feature type="compositionally biased region" description="Basic and acidic residues" evidence="2">
    <location>
        <begin position="236"/>
        <end position="258"/>
    </location>
</feature>
<sequence>MFVEPDANEAKTAIKADPSAPARSAIRRQRTVRYFPPVRDRPSSRAQTDATSREIHQRRLMREFMRHRGREREHLVIQEAEQEAARAEAERAEASRQQRFSSGRALLRDALSYERPGQRMRMLRDYDALPDLVPIADTERTSYSEVLQRSIDGGATREENQNQVRSPPPRYIPTPPYSFEETTSRPSSNGLPPQSNSANSSSRPAPADTVADGTTENYTTRASRGTTHQAMLAEITRTREEVERTREEVRRTREEANRAWREMDPSAYDALSELPPLRRMGRRRRSPTANRTSSPPPRHQSHVDGLGDRRRSFSSEDDQWDTLLTTITPDDRVPSVHSSFTSATASASASVAPNPASSNSYSTLATLPPLSVSNAELYLNLCDNSDSEDSITDNESAPVTMHEMYDETSRYSTNNATPPVRRPVYSRRYDNGTNTSQRRRGEADFRTFSILDARNPTVSERAPELDMTYEDVYRRERFRHSRHTDIGTEFSSGPRSARERL</sequence>
<dbReference type="OrthoDB" id="3946700at2759"/>
<dbReference type="EMBL" id="CAJPDS010000003">
    <property type="protein sequence ID" value="CAF9904752.1"/>
    <property type="molecule type" value="Genomic_DNA"/>
</dbReference>
<feature type="region of interest" description="Disordered" evidence="2">
    <location>
        <begin position="480"/>
        <end position="501"/>
    </location>
</feature>
<feature type="compositionally biased region" description="Polar residues" evidence="2">
    <location>
        <begin position="180"/>
        <end position="191"/>
    </location>
</feature>
<organism evidence="3 4">
    <name type="scientific">Heterodermia speciosa</name>
    <dbReference type="NCBI Taxonomy" id="116794"/>
    <lineage>
        <taxon>Eukaryota</taxon>
        <taxon>Fungi</taxon>
        <taxon>Dikarya</taxon>
        <taxon>Ascomycota</taxon>
        <taxon>Pezizomycotina</taxon>
        <taxon>Lecanoromycetes</taxon>
        <taxon>OSLEUM clade</taxon>
        <taxon>Lecanoromycetidae</taxon>
        <taxon>Caliciales</taxon>
        <taxon>Physciaceae</taxon>
        <taxon>Heterodermia</taxon>
    </lineage>
</organism>
<evidence type="ECO:0000313" key="3">
    <source>
        <dbReference type="EMBL" id="CAF9904752.1"/>
    </source>
</evidence>
<feature type="region of interest" description="Disordered" evidence="2">
    <location>
        <begin position="142"/>
        <end position="258"/>
    </location>
</feature>
<feature type="coiled-coil region" evidence="1">
    <location>
        <begin position="70"/>
        <end position="97"/>
    </location>
</feature>
<feature type="region of interest" description="Disordered" evidence="2">
    <location>
        <begin position="271"/>
        <end position="317"/>
    </location>
</feature>
<comment type="caution">
    <text evidence="3">The sequence shown here is derived from an EMBL/GenBank/DDBJ whole genome shotgun (WGS) entry which is preliminary data.</text>
</comment>
<evidence type="ECO:0000313" key="4">
    <source>
        <dbReference type="Proteomes" id="UP000664521"/>
    </source>
</evidence>
<evidence type="ECO:0000256" key="1">
    <source>
        <dbReference type="SAM" id="Coils"/>
    </source>
</evidence>
<gene>
    <name evidence="3" type="ORF">HETSPECPRED_004776</name>
</gene>
<accession>A0A8H3EFN3</accession>
<evidence type="ECO:0000256" key="2">
    <source>
        <dbReference type="SAM" id="MobiDB-lite"/>
    </source>
</evidence>
<name>A0A8H3EFN3_9LECA</name>
<dbReference type="Proteomes" id="UP000664521">
    <property type="component" value="Unassembled WGS sequence"/>
</dbReference>
<feature type="region of interest" description="Disordered" evidence="2">
    <location>
        <begin position="408"/>
        <end position="443"/>
    </location>
</feature>
<reference evidence="3" key="1">
    <citation type="submission" date="2021-03" db="EMBL/GenBank/DDBJ databases">
        <authorList>
            <person name="Tagirdzhanova G."/>
        </authorList>
    </citation>
    <scope>NUCLEOTIDE SEQUENCE</scope>
</reference>
<feature type="region of interest" description="Disordered" evidence="2">
    <location>
        <begin position="1"/>
        <end position="53"/>
    </location>
</feature>
<protein>
    <submittedName>
        <fullName evidence="3">Uncharacterized protein</fullName>
    </submittedName>
</protein>
<feature type="compositionally biased region" description="Pro residues" evidence="2">
    <location>
        <begin position="166"/>
        <end position="176"/>
    </location>
</feature>
<keyword evidence="1" id="KW-0175">Coiled coil</keyword>
<keyword evidence="4" id="KW-1185">Reference proteome</keyword>
<feature type="compositionally biased region" description="Low complexity" evidence="2">
    <location>
        <begin position="192"/>
        <end position="207"/>
    </location>
</feature>
<feature type="compositionally biased region" description="Polar residues" evidence="2">
    <location>
        <begin position="212"/>
        <end position="229"/>
    </location>
</feature>
<proteinExistence type="predicted"/>
<dbReference type="AlphaFoldDB" id="A0A8H3EFN3"/>
<feature type="compositionally biased region" description="Basic and acidic residues" evidence="2">
    <location>
        <begin position="301"/>
        <end position="314"/>
    </location>
</feature>